<dbReference type="InterPro" id="IPR004923">
    <property type="entry name" value="FTR1/Fip1/EfeU"/>
</dbReference>
<evidence type="ECO:0000256" key="2">
    <source>
        <dbReference type="ARBA" id="ARBA00008333"/>
    </source>
</evidence>
<evidence type="ECO:0000256" key="4">
    <source>
        <dbReference type="ARBA" id="ARBA00022692"/>
    </source>
</evidence>
<accession>A0A7Y6NS86</accession>
<evidence type="ECO:0000256" key="3">
    <source>
        <dbReference type="ARBA" id="ARBA00022617"/>
    </source>
</evidence>
<comment type="similarity">
    <text evidence="2">Belongs to the oxidase-dependent Fe transporter (OFeT) (TC 9.A.10.1) family.</text>
</comment>
<evidence type="ECO:0000256" key="6">
    <source>
        <dbReference type="ARBA" id="ARBA00022989"/>
    </source>
</evidence>
<proteinExistence type="inferred from homology"/>
<evidence type="ECO:0000259" key="12">
    <source>
        <dbReference type="PROSITE" id="PS51007"/>
    </source>
</evidence>
<evidence type="ECO:0000256" key="10">
    <source>
        <dbReference type="SAM" id="Phobius"/>
    </source>
</evidence>
<feature type="transmembrane region" description="Helical" evidence="10">
    <location>
        <begin position="528"/>
        <end position="548"/>
    </location>
</feature>
<feature type="signal peptide" evidence="11">
    <location>
        <begin position="1"/>
        <end position="21"/>
    </location>
</feature>
<evidence type="ECO:0000313" key="14">
    <source>
        <dbReference type="Proteomes" id="UP000529637"/>
    </source>
</evidence>
<dbReference type="InterPro" id="IPR036909">
    <property type="entry name" value="Cyt_c-like_dom_sf"/>
</dbReference>
<dbReference type="PANTHER" id="PTHR31632:SF2">
    <property type="entry name" value="PLASMA MEMBRANE IRON PERMEASE"/>
    <property type="match status" value="1"/>
</dbReference>
<dbReference type="EMBL" id="JABWMJ010000013">
    <property type="protein sequence ID" value="NUZ08397.1"/>
    <property type="molecule type" value="Genomic_DNA"/>
</dbReference>
<keyword evidence="3 9" id="KW-0349">Heme</keyword>
<feature type="transmembrane region" description="Helical" evidence="10">
    <location>
        <begin position="388"/>
        <end position="407"/>
    </location>
</feature>
<keyword evidence="6 10" id="KW-1133">Transmembrane helix</keyword>
<dbReference type="GO" id="GO:0020037">
    <property type="term" value="F:heme binding"/>
    <property type="evidence" value="ECO:0007669"/>
    <property type="project" value="InterPro"/>
</dbReference>
<reference evidence="13 14" key="1">
    <citation type="submission" date="2020-06" db="EMBL/GenBank/DDBJ databases">
        <title>Schlegella sp. ID0723 isolated from air conditioner.</title>
        <authorList>
            <person name="Kim D.Y."/>
            <person name="Kim D.-U."/>
        </authorList>
    </citation>
    <scope>NUCLEOTIDE SEQUENCE [LARGE SCALE GENOMIC DNA]</scope>
    <source>
        <strain evidence="13 14">ID0723</strain>
    </source>
</reference>
<comment type="caution">
    <text evidence="13">The sequence shown here is derived from an EMBL/GenBank/DDBJ whole genome shotgun (WGS) entry which is preliminary data.</text>
</comment>
<gene>
    <name evidence="13" type="ORF">HQN59_21830</name>
</gene>
<name>A0A7Y6NS86_9BURK</name>
<dbReference type="Gene3D" id="1.10.760.10">
    <property type="entry name" value="Cytochrome c-like domain"/>
    <property type="match status" value="1"/>
</dbReference>
<feature type="chain" id="PRO_5030729884" evidence="11">
    <location>
        <begin position="22"/>
        <end position="642"/>
    </location>
</feature>
<evidence type="ECO:0000256" key="7">
    <source>
        <dbReference type="ARBA" id="ARBA00023004"/>
    </source>
</evidence>
<evidence type="ECO:0000256" key="1">
    <source>
        <dbReference type="ARBA" id="ARBA00004141"/>
    </source>
</evidence>
<evidence type="ECO:0000256" key="11">
    <source>
        <dbReference type="SAM" id="SignalP"/>
    </source>
</evidence>
<evidence type="ECO:0000256" key="5">
    <source>
        <dbReference type="ARBA" id="ARBA00022723"/>
    </source>
</evidence>
<keyword evidence="4 10" id="KW-0812">Transmembrane</keyword>
<dbReference type="Proteomes" id="UP000529637">
    <property type="component" value="Unassembled WGS sequence"/>
</dbReference>
<dbReference type="InterPro" id="IPR009056">
    <property type="entry name" value="Cyt_c-like_dom"/>
</dbReference>
<keyword evidence="14" id="KW-1185">Reference proteome</keyword>
<keyword evidence="11" id="KW-0732">Signal</keyword>
<dbReference type="PROSITE" id="PS51007">
    <property type="entry name" value="CYTC"/>
    <property type="match status" value="1"/>
</dbReference>
<feature type="domain" description="Cytochrome c" evidence="12">
    <location>
        <begin position="127"/>
        <end position="271"/>
    </location>
</feature>
<keyword evidence="8 10" id="KW-0472">Membrane</keyword>
<feature type="transmembrane region" description="Helical" evidence="10">
    <location>
        <begin position="496"/>
        <end position="522"/>
    </location>
</feature>
<dbReference type="GO" id="GO:0033573">
    <property type="term" value="C:high-affinity iron permease complex"/>
    <property type="evidence" value="ECO:0007669"/>
    <property type="project" value="InterPro"/>
</dbReference>
<dbReference type="Pfam" id="PF03239">
    <property type="entry name" value="FTR1"/>
    <property type="match status" value="1"/>
</dbReference>
<dbReference type="AlphaFoldDB" id="A0A7Y6NS86"/>
<evidence type="ECO:0000313" key="13">
    <source>
        <dbReference type="EMBL" id="NUZ08397.1"/>
    </source>
</evidence>
<sequence length="642" mass="67778">MHRILAWSLAFLLGVAGAVPAVNEDAVRQLWQLLDYVAVDYPGAVADGVVTSPAEFAEMREFSSTALRRLDDLPPVTGKEALTAKAQELERAIEGKRPGGEVAALSKNLADAVLRLYPIPLAPLKPPDMARGAAVFSQQCAACHGSQGAGDGPMAAKLDPKPIAFTDAERARQRSVLALYQAVSQGVAGTSMPAFTQLSEADRWAVAFFAGTMSHDDAARQRGASTWAADQALRSRFDGLAALTRSSEAVLAESVDAQTARDVTAYLRASPSAVLGSAPTGLALAKARLHESLAAYESGDKQAATRLALSAYLDGFEPLEPALSGTNKVLLTQVESAMLEYRAAIADGRPSEVAEGARRIQGLFAAVDSELDPAKAEATTAFTGALTILLREGFEALLVVVGMIAFLRKAGRPEVLRHVHVGWISALAAGGLTWFAATYLVSISGASREVTEGVSSVFAAVVLLGVGLWMHQKSASGRWQAYLKDKMSSAMNRRSAYAMAGLAFVAVYREVFETVLFLSALWTQGNGGALLLGLGTAAVILALIGWVLLRTSARVPVGKFFSASSVVVAVLAVILVGKGAKGLQEAGLLDAHPVAFPRLEFFGTYPTAETLAAQIVVALVALVGFWFNRRQSARSRRLVEAT</sequence>
<dbReference type="GO" id="GO:0015093">
    <property type="term" value="F:ferrous iron transmembrane transporter activity"/>
    <property type="evidence" value="ECO:0007669"/>
    <property type="project" value="TreeGrafter"/>
</dbReference>
<feature type="transmembrane region" description="Helical" evidence="10">
    <location>
        <begin position="611"/>
        <end position="628"/>
    </location>
</feature>
<dbReference type="PANTHER" id="PTHR31632">
    <property type="entry name" value="IRON TRANSPORTER FTH1"/>
    <property type="match status" value="1"/>
</dbReference>
<protein>
    <submittedName>
        <fullName evidence="13">FTR1 family protein</fullName>
    </submittedName>
</protein>
<dbReference type="GO" id="GO:0009055">
    <property type="term" value="F:electron transfer activity"/>
    <property type="evidence" value="ECO:0007669"/>
    <property type="project" value="InterPro"/>
</dbReference>
<feature type="transmembrane region" description="Helical" evidence="10">
    <location>
        <begin position="453"/>
        <end position="470"/>
    </location>
</feature>
<evidence type="ECO:0000256" key="8">
    <source>
        <dbReference type="ARBA" id="ARBA00023136"/>
    </source>
</evidence>
<organism evidence="13 14">
    <name type="scientific">Piscinibacter koreensis</name>
    <dbReference type="NCBI Taxonomy" id="2742824"/>
    <lineage>
        <taxon>Bacteria</taxon>
        <taxon>Pseudomonadati</taxon>
        <taxon>Pseudomonadota</taxon>
        <taxon>Betaproteobacteria</taxon>
        <taxon>Burkholderiales</taxon>
        <taxon>Sphaerotilaceae</taxon>
        <taxon>Piscinibacter</taxon>
    </lineage>
</organism>
<feature type="transmembrane region" description="Helical" evidence="10">
    <location>
        <begin position="560"/>
        <end position="580"/>
    </location>
</feature>
<dbReference type="GO" id="GO:0046872">
    <property type="term" value="F:metal ion binding"/>
    <property type="evidence" value="ECO:0007669"/>
    <property type="project" value="UniProtKB-KW"/>
</dbReference>
<feature type="transmembrane region" description="Helical" evidence="10">
    <location>
        <begin position="419"/>
        <end position="441"/>
    </location>
</feature>
<comment type="subcellular location">
    <subcellularLocation>
        <location evidence="1">Membrane</location>
        <topology evidence="1">Multi-pass membrane protein</topology>
    </subcellularLocation>
</comment>
<keyword evidence="7 9" id="KW-0408">Iron</keyword>
<dbReference type="SUPFAM" id="SSF46626">
    <property type="entry name" value="Cytochrome c"/>
    <property type="match status" value="1"/>
</dbReference>
<evidence type="ECO:0000256" key="9">
    <source>
        <dbReference type="PROSITE-ProRule" id="PRU00433"/>
    </source>
</evidence>
<keyword evidence="5 9" id="KW-0479">Metal-binding</keyword>
<dbReference type="Pfam" id="PF13442">
    <property type="entry name" value="Cytochrome_CBB3"/>
    <property type="match status" value="1"/>
</dbReference>